<feature type="domain" description="Flavodoxin-like fold" evidence="3">
    <location>
        <begin position="2"/>
        <end position="181"/>
    </location>
</feature>
<dbReference type="InterPro" id="IPR003680">
    <property type="entry name" value="Flavodoxin_fold"/>
</dbReference>
<dbReference type="EC" id="1.6.5.2" evidence="4"/>
<evidence type="ECO:0000313" key="5">
    <source>
        <dbReference type="Proteomes" id="UP000552709"/>
    </source>
</evidence>
<organism evidence="4 5">
    <name type="scientific">Deinococcus humi</name>
    <dbReference type="NCBI Taxonomy" id="662880"/>
    <lineage>
        <taxon>Bacteria</taxon>
        <taxon>Thermotogati</taxon>
        <taxon>Deinococcota</taxon>
        <taxon>Deinococci</taxon>
        <taxon>Deinococcales</taxon>
        <taxon>Deinococcaceae</taxon>
        <taxon>Deinococcus</taxon>
    </lineage>
</organism>
<dbReference type="GO" id="GO:0005829">
    <property type="term" value="C:cytosol"/>
    <property type="evidence" value="ECO:0007669"/>
    <property type="project" value="TreeGrafter"/>
</dbReference>
<sequence>MTRRAVETLEAMGHTAEVSDLYAMQFNPVAGWHDFPAVTQPRFLQYQREQKEAFEHRSHTPEIILEQEKLARADLVIFQFPIWWRSSPAMLKGWFDRVLSVGFAYGSGRVYGTGGLQGKRALLSVTFGGPTSAPEASEVLHQLQDGVLAFVGFEVLPPFVVGGPRQLTENARRAELQRYGQFLAGLTCEPMRMQTSCDVWRPS</sequence>
<evidence type="ECO:0000313" key="4">
    <source>
        <dbReference type="EMBL" id="MBB5361800.1"/>
    </source>
</evidence>
<comment type="caution">
    <text evidence="4">The sequence shown here is derived from an EMBL/GenBank/DDBJ whole genome shotgun (WGS) entry which is preliminary data.</text>
</comment>
<reference evidence="4 5" key="1">
    <citation type="submission" date="2020-08" db="EMBL/GenBank/DDBJ databases">
        <title>Genomic Encyclopedia of Type Strains, Phase IV (KMG-IV): sequencing the most valuable type-strain genomes for metagenomic binning, comparative biology and taxonomic classification.</title>
        <authorList>
            <person name="Goeker M."/>
        </authorList>
    </citation>
    <scope>NUCLEOTIDE SEQUENCE [LARGE SCALE GENOMIC DNA]</scope>
    <source>
        <strain evidence="4 5">DSM 27939</strain>
    </source>
</reference>
<dbReference type="SUPFAM" id="SSF52218">
    <property type="entry name" value="Flavoproteins"/>
    <property type="match status" value="1"/>
</dbReference>
<dbReference type="EMBL" id="JACHFL010000002">
    <property type="protein sequence ID" value="MBB5361800.1"/>
    <property type="molecule type" value="Genomic_DNA"/>
</dbReference>
<name>A0A7W8NDN9_9DEIO</name>
<dbReference type="Proteomes" id="UP000552709">
    <property type="component" value="Unassembled WGS sequence"/>
</dbReference>
<dbReference type="Pfam" id="PF02525">
    <property type="entry name" value="Flavodoxin_2"/>
    <property type="match status" value="1"/>
</dbReference>
<gene>
    <name evidence="4" type="ORF">HNQ08_000885</name>
</gene>
<evidence type="ECO:0000256" key="1">
    <source>
        <dbReference type="ARBA" id="ARBA00006252"/>
    </source>
</evidence>
<keyword evidence="2 4" id="KW-0560">Oxidoreductase</keyword>
<comment type="similarity">
    <text evidence="1">Belongs to the NAD(P)H dehydrogenase (quinone) family.</text>
</comment>
<evidence type="ECO:0000259" key="3">
    <source>
        <dbReference type="Pfam" id="PF02525"/>
    </source>
</evidence>
<proteinExistence type="inferred from homology"/>
<evidence type="ECO:0000256" key="2">
    <source>
        <dbReference type="ARBA" id="ARBA00023002"/>
    </source>
</evidence>
<dbReference type="AlphaFoldDB" id="A0A7W8NDN9"/>
<dbReference type="Gene3D" id="3.40.50.360">
    <property type="match status" value="1"/>
</dbReference>
<protein>
    <submittedName>
        <fullName evidence="4">NAD(P)H dehydrogenase (Quinone)</fullName>
        <ecNumber evidence="4">1.6.5.2</ecNumber>
    </submittedName>
</protein>
<accession>A0A7W8NDN9</accession>
<dbReference type="PANTHER" id="PTHR10204:SF34">
    <property type="entry name" value="NAD(P)H DEHYDROGENASE [QUINONE] 1 ISOFORM 1"/>
    <property type="match status" value="1"/>
</dbReference>
<dbReference type="PANTHER" id="PTHR10204">
    <property type="entry name" value="NAD P H OXIDOREDUCTASE-RELATED"/>
    <property type="match status" value="1"/>
</dbReference>
<dbReference type="InterPro" id="IPR051545">
    <property type="entry name" value="NAD(P)H_dehydrogenase_qn"/>
</dbReference>
<keyword evidence="5" id="KW-1185">Reference proteome</keyword>
<dbReference type="GO" id="GO:0003955">
    <property type="term" value="F:NAD(P)H dehydrogenase (quinone) activity"/>
    <property type="evidence" value="ECO:0007669"/>
    <property type="project" value="UniProtKB-EC"/>
</dbReference>
<dbReference type="InterPro" id="IPR029039">
    <property type="entry name" value="Flavoprotein-like_sf"/>
</dbReference>